<reference evidence="10" key="2">
    <citation type="submission" date="2021-08" db="EMBL/GenBank/DDBJ databases">
        <authorList>
            <person name="Eriksson T."/>
        </authorList>
    </citation>
    <scope>NUCLEOTIDE SEQUENCE</scope>
    <source>
        <strain evidence="10">Stoneville</strain>
        <tissue evidence="10">Whole head</tissue>
    </source>
</reference>
<keyword evidence="3" id="KW-0396">Initiation factor</keyword>
<dbReference type="InterPro" id="IPR016024">
    <property type="entry name" value="ARM-type_fold"/>
</dbReference>
<keyword evidence="4" id="KW-0597">Phosphoprotein</keyword>
<evidence type="ECO:0000259" key="9">
    <source>
        <dbReference type="PROSITE" id="PS51363"/>
    </source>
</evidence>
<feature type="compositionally biased region" description="Acidic residues" evidence="8">
    <location>
        <begin position="593"/>
        <end position="606"/>
    </location>
</feature>
<dbReference type="Proteomes" id="UP000719412">
    <property type="component" value="Unassembled WGS sequence"/>
</dbReference>
<dbReference type="GO" id="GO:0001732">
    <property type="term" value="P:formation of cytoplasmic translation initiation complex"/>
    <property type="evidence" value="ECO:0007669"/>
    <property type="project" value="TreeGrafter"/>
</dbReference>
<evidence type="ECO:0000256" key="8">
    <source>
        <dbReference type="SAM" id="MobiDB-lite"/>
    </source>
</evidence>
<dbReference type="Gene3D" id="2.20.25.350">
    <property type="match status" value="1"/>
</dbReference>
<evidence type="ECO:0000313" key="11">
    <source>
        <dbReference type="Proteomes" id="UP000719412"/>
    </source>
</evidence>
<sequence>MLSHRGDRYGRGIAPVRRHRFAPRRLRGRQSRCGGLENLNITALVEAKTEGRTASPMPMLSPLHDGETSSRPDVAATYYGTELSGSRRYCRALNGHATDERVVLMIFQTIWYPENGPSNSVCDANFSHRDIINQKHSWEFRARASEVYDFAATRWYATGTMGSVNVNRNVSDVFYRYKMPRLMAKVEGKGNGIKTVIVNMVEVAKALGRPPTYPTKYFGCELGAQTQFDFKNERFIVNGSHDAGKLQDLLDGFIRKFVLCPECDNPETELLVSTKRSTISQGCKACGYHGNLESNHKLVTFILKNPPNLNPAVQGSSLTEGKRSKRSKRTNGETNGDTSQVDDQNDTLDVSASENSGKHNAGDDDTEWAADVSEEAVRARMQDLTDGAKHMTINDDLEKSEKERMDIFYVLVKSKRDAGQLENAQMHKDLLGEAERLDIKTKAPLVLAEVLFDQNMRAQLYEYRMLLLRFCHNDKKAQRYLMGGFEQVIALHRDSLLNKVPGLLKILYDLDILSEAAIIAWAEKVSKKYVSKEISQEIHDKAAPFVTWLKEAETEESESEEETDDDVEIEYNDRAQVVPLKPTSKPTNKKTEDVDDGEDDVDIDAI</sequence>
<feature type="compositionally biased region" description="Polar residues" evidence="8">
    <location>
        <begin position="332"/>
        <end position="355"/>
    </location>
</feature>
<evidence type="ECO:0000256" key="2">
    <source>
        <dbReference type="ARBA" id="ARBA00018059"/>
    </source>
</evidence>
<dbReference type="GO" id="GO:0005092">
    <property type="term" value="F:GDP-dissociation inhibitor activity"/>
    <property type="evidence" value="ECO:0007669"/>
    <property type="project" value="TreeGrafter"/>
</dbReference>
<evidence type="ECO:0000256" key="3">
    <source>
        <dbReference type="ARBA" id="ARBA00022540"/>
    </source>
</evidence>
<feature type="region of interest" description="Disordered" evidence="8">
    <location>
        <begin position="309"/>
        <end position="367"/>
    </location>
</feature>
<dbReference type="Pfam" id="PF01873">
    <property type="entry name" value="eIF-5_eIF-2B"/>
    <property type="match status" value="1"/>
</dbReference>
<dbReference type="Pfam" id="PF02020">
    <property type="entry name" value="W2"/>
    <property type="match status" value="1"/>
</dbReference>
<gene>
    <name evidence="10" type="ORF">GEV33_004703</name>
</gene>
<feature type="region of interest" description="Disordered" evidence="8">
    <location>
        <begin position="551"/>
        <end position="606"/>
    </location>
</feature>
<dbReference type="SUPFAM" id="SSF48371">
    <property type="entry name" value="ARM repeat"/>
    <property type="match status" value="1"/>
</dbReference>
<feature type="domain" description="W2" evidence="9">
    <location>
        <begin position="398"/>
        <end position="559"/>
    </location>
</feature>
<dbReference type="FunFam" id="3.30.30.170:FF:000002">
    <property type="entry name" value="Eukaryotic translation initiation factor 5"/>
    <property type="match status" value="1"/>
</dbReference>
<evidence type="ECO:0000313" key="10">
    <source>
        <dbReference type="EMBL" id="KAH0818087.1"/>
    </source>
</evidence>
<keyword evidence="11" id="KW-1185">Reference proteome</keyword>
<dbReference type="InterPro" id="IPR016189">
    <property type="entry name" value="Transl_init_fac_IF2/IF5_N"/>
</dbReference>
<dbReference type="InterPro" id="IPR016190">
    <property type="entry name" value="Transl_init_fac_IF2/IF5_Zn-bd"/>
</dbReference>
<evidence type="ECO:0000256" key="5">
    <source>
        <dbReference type="ARBA" id="ARBA00022741"/>
    </source>
</evidence>
<keyword evidence="5" id="KW-0547">Nucleotide-binding</keyword>
<dbReference type="InterPro" id="IPR045196">
    <property type="entry name" value="IF2/IF5"/>
</dbReference>
<evidence type="ECO:0000256" key="4">
    <source>
        <dbReference type="ARBA" id="ARBA00022553"/>
    </source>
</evidence>
<dbReference type="FunFam" id="2.20.25.350:FF:000001">
    <property type="entry name" value="Eukaryotic translation initiation factor 5"/>
    <property type="match status" value="1"/>
</dbReference>
<dbReference type="PANTHER" id="PTHR23001:SF7">
    <property type="entry name" value="EUKARYOTIC TRANSLATION INITIATION FACTOR 5"/>
    <property type="match status" value="1"/>
</dbReference>
<dbReference type="SMART" id="SM00515">
    <property type="entry name" value="eIF5C"/>
    <property type="match status" value="1"/>
</dbReference>
<dbReference type="FunFam" id="1.25.40.180:FF:000018">
    <property type="entry name" value="eukaryotic translation initiation factor 5"/>
    <property type="match status" value="1"/>
</dbReference>
<feature type="compositionally biased region" description="Acidic residues" evidence="8">
    <location>
        <begin position="553"/>
        <end position="570"/>
    </location>
</feature>
<dbReference type="EMBL" id="JABDTM020018367">
    <property type="protein sequence ID" value="KAH0818087.1"/>
    <property type="molecule type" value="Genomic_DNA"/>
</dbReference>
<evidence type="ECO:0000256" key="7">
    <source>
        <dbReference type="ARBA" id="ARBA00023134"/>
    </source>
</evidence>
<dbReference type="Gene3D" id="3.30.30.170">
    <property type="match status" value="1"/>
</dbReference>
<dbReference type="GO" id="GO:0005829">
    <property type="term" value="C:cytosol"/>
    <property type="evidence" value="ECO:0007669"/>
    <property type="project" value="TreeGrafter"/>
</dbReference>
<protein>
    <recommendedName>
        <fullName evidence="2">Eukaryotic translation initiation factor 5</fullName>
    </recommendedName>
</protein>
<dbReference type="GO" id="GO:0003743">
    <property type="term" value="F:translation initiation factor activity"/>
    <property type="evidence" value="ECO:0007669"/>
    <property type="project" value="UniProtKB-KW"/>
</dbReference>
<comment type="caution">
    <text evidence="10">The sequence shown here is derived from an EMBL/GenBank/DDBJ whole genome shotgun (WGS) entry which is preliminary data.</text>
</comment>
<dbReference type="InterPro" id="IPR003307">
    <property type="entry name" value="W2_domain"/>
</dbReference>
<dbReference type="PANTHER" id="PTHR23001">
    <property type="entry name" value="EUKARYOTIC TRANSLATION INITIATION FACTOR"/>
    <property type="match status" value="1"/>
</dbReference>
<dbReference type="Gene3D" id="1.25.40.180">
    <property type="match status" value="1"/>
</dbReference>
<accession>A0A8J6HP81</accession>
<dbReference type="CDD" id="cd11561">
    <property type="entry name" value="W2_eIF5"/>
    <property type="match status" value="1"/>
</dbReference>
<feature type="region of interest" description="Disordered" evidence="8">
    <location>
        <begin position="50"/>
        <end position="72"/>
    </location>
</feature>
<dbReference type="SUPFAM" id="SSF100966">
    <property type="entry name" value="Translation initiation factor 2 beta, aIF2beta, N-terminal domain"/>
    <property type="match status" value="1"/>
</dbReference>
<dbReference type="GO" id="GO:0005525">
    <property type="term" value="F:GTP binding"/>
    <property type="evidence" value="ECO:0007669"/>
    <property type="project" value="UniProtKB-KW"/>
</dbReference>
<comment type="similarity">
    <text evidence="1">Belongs to the eIF-2-beta/eIF-5 family.</text>
</comment>
<reference evidence="10" key="1">
    <citation type="journal article" date="2020" name="J Insects Food Feed">
        <title>The yellow mealworm (Tenebrio molitor) genome: a resource for the emerging insects as food and feed industry.</title>
        <authorList>
            <person name="Eriksson T."/>
            <person name="Andere A."/>
            <person name="Kelstrup H."/>
            <person name="Emery V."/>
            <person name="Picard C."/>
        </authorList>
    </citation>
    <scope>NUCLEOTIDE SEQUENCE</scope>
    <source>
        <strain evidence="10">Stoneville</strain>
        <tissue evidence="10">Whole head</tissue>
    </source>
</reference>
<dbReference type="InterPro" id="IPR002735">
    <property type="entry name" value="Transl_init_fac_IF2/IF5_dom"/>
</dbReference>
<keyword evidence="7" id="KW-0342">GTP-binding</keyword>
<organism evidence="10 11">
    <name type="scientific">Tenebrio molitor</name>
    <name type="common">Yellow mealworm beetle</name>
    <dbReference type="NCBI Taxonomy" id="7067"/>
    <lineage>
        <taxon>Eukaryota</taxon>
        <taxon>Metazoa</taxon>
        <taxon>Ecdysozoa</taxon>
        <taxon>Arthropoda</taxon>
        <taxon>Hexapoda</taxon>
        <taxon>Insecta</taxon>
        <taxon>Pterygota</taxon>
        <taxon>Neoptera</taxon>
        <taxon>Endopterygota</taxon>
        <taxon>Coleoptera</taxon>
        <taxon>Polyphaga</taxon>
        <taxon>Cucujiformia</taxon>
        <taxon>Tenebrionidae</taxon>
        <taxon>Tenebrio</taxon>
    </lineage>
</organism>
<evidence type="ECO:0000256" key="1">
    <source>
        <dbReference type="ARBA" id="ARBA00010397"/>
    </source>
</evidence>
<dbReference type="SMART" id="SM00653">
    <property type="entry name" value="eIF2B_5"/>
    <property type="match status" value="1"/>
</dbReference>
<name>A0A8J6HP81_TENMO</name>
<dbReference type="SUPFAM" id="SSF75689">
    <property type="entry name" value="Zinc-binding domain of translation initiation factor 2 beta"/>
    <property type="match status" value="1"/>
</dbReference>
<evidence type="ECO:0000256" key="6">
    <source>
        <dbReference type="ARBA" id="ARBA00022917"/>
    </source>
</evidence>
<keyword evidence="6" id="KW-0648">Protein biosynthesis</keyword>
<dbReference type="AlphaFoldDB" id="A0A8J6HP81"/>
<dbReference type="PROSITE" id="PS51363">
    <property type="entry name" value="W2"/>
    <property type="match status" value="1"/>
</dbReference>
<dbReference type="GO" id="GO:0071074">
    <property type="term" value="F:eukaryotic initiation factor eIF2 binding"/>
    <property type="evidence" value="ECO:0007669"/>
    <property type="project" value="TreeGrafter"/>
</dbReference>
<proteinExistence type="inferred from homology"/>